<organism evidence="2 3">
    <name type="scientific">Haematobacter genomosp. 1</name>
    <dbReference type="NCBI Taxonomy" id="366618"/>
    <lineage>
        <taxon>Bacteria</taxon>
        <taxon>Pseudomonadati</taxon>
        <taxon>Pseudomonadota</taxon>
        <taxon>Alphaproteobacteria</taxon>
        <taxon>Rhodobacterales</taxon>
        <taxon>Paracoccaceae</taxon>
        <taxon>Haematobacter</taxon>
    </lineage>
</organism>
<proteinExistence type="predicted"/>
<dbReference type="OrthoDB" id="9796962at2"/>
<dbReference type="Gene3D" id="2.60.40.1890">
    <property type="entry name" value="PCu(A)C copper chaperone"/>
    <property type="match status" value="1"/>
</dbReference>
<dbReference type="AlphaFoldDB" id="A0A212ABQ7"/>
<evidence type="ECO:0000313" key="2">
    <source>
        <dbReference type="EMBL" id="OWJ78149.1"/>
    </source>
</evidence>
<accession>A0A212ABQ7</accession>
<dbReference type="PANTHER" id="PTHR36302:SF1">
    <property type="entry name" value="COPPER CHAPERONE PCU(A)C"/>
    <property type="match status" value="1"/>
</dbReference>
<dbReference type="InterPro" id="IPR007410">
    <property type="entry name" value="LpqE-like"/>
</dbReference>
<protein>
    <recommendedName>
        <fullName evidence="4">Copper chaperone PCu(A)C</fullName>
    </recommendedName>
</protein>
<reference evidence="2 3" key="1">
    <citation type="submission" date="2016-12" db="EMBL/GenBank/DDBJ databases">
        <title>Comparison of Traditional DNA-DNA Hybridization with In Silico Genomic Analysis.</title>
        <authorList>
            <person name="Nicholson A.C."/>
            <person name="Humrighouse B.W."/>
            <person name="Graziano J."/>
            <person name="Lasker B."/>
            <person name="Whitney A.M."/>
            <person name="Mcquiston J.R."/>
        </authorList>
    </citation>
    <scope>NUCLEOTIDE SEQUENCE [LARGE SCALE GENOMIC DNA]</scope>
    <source>
        <strain evidence="2 3">H2240</strain>
    </source>
</reference>
<dbReference type="Proteomes" id="UP000196878">
    <property type="component" value="Unassembled WGS sequence"/>
</dbReference>
<feature type="signal peptide" evidence="1">
    <location>
        <begin position="1"/>
        <end position="23"/>
    </location>
</feature>
<gene>
    <name evidence="2" type="ORF">CDV49_09300</name>
</gene>
<comment type="caution">
    <text evidence="2">The sequence shown here is derived from an EMBL/GenBank/DDBJ whole genome shotgun (WGS) entry which is preliminary data.</text>
</comment>
<evidence type="ECO:0000313" key="3">
    <source>
        <dbReference type="Proteomes" id="UP000196878"/>
    </source>
</evidence>
<dbReference type="Pfam" id="PF04314">
    <property type="entry name" value="PCuAC"/>
    <property type="match status" value="1"/>
</dbReference>
<name>A0A212ABQ7_9RHOB</name>
<sequence>MIGVSMFRSLPLMSLLLATPAFAHDFRAGDLTVGHPYAFETTRDGQAPQGYFSVTNTGATDDRLIAIRPAQGEASLRTAERFRNMVSTTSAGPITIPAGETVKLSPTGLHVSFTAPKARLWSAADRMDAVLVFENAGEVPVVFNVEARKAGMGNGHSPN</sequence>
<dbReference type="PANTHER" id="PTHR36302">
    <property type="entry name" value="BLR7088 PROTEIN"/>
    <property type="match status" value="1"/>
</dbReference>
<evidence type="ECO:0000256" key="1">
    <source>
        <dbReference type="SAM" id="SignalP"/>
    </source>
</evidence>
<keyword evidence="1" id="KW-0732">Signal</keyword>
<evidence type="ECO:0008006" key="4">
    <source>
        <dbReference type="Google" id="ProtNLM"/>
    </source>
</evidence>
<dbReference type="SUPFAM" id="SSF110087">
    <property type="entry name" value="DR1885-like metal-binding protein"/>
    <property type="match status" value="1"/>
</dbReference>
<dbReference type="InterPro" id="IPR036182">
    <property type="entry name" value="PCuAC_sf"/>
</dbReference>
<dbReference type="EMBL" id="NIPW01000012">
    <property type="protein sequence ID" value="OWJ78149.1"/>
    <property type="molecule type" value="Genomic_DNA"/>
</dbReference>
<dbReference type="InterPro" id="IPR058248">
    <property type="entry name" value="Lxx211020-like"/>
</dbReference>
<feature type="chain" id="PRO_5012239466" description="Copper chaperone PCu(A)C" evidence="1">
    <location>
        <begin position="24"/>
        <end position="159"/>
    </location>
</feature>
<keyword evidence="3" id="KW-1185">Reference proteome</keyword>